<evidence type="ECO:0000256" key="2">
    <source>
        <dbReference type="ARBA" id="ARBA00034221"/>
    </source>
</evidence>
<comment type="function">
    <text evidence="3">Counteracts the endogenous Pycsar antiviral defense system. Phosphodiesterase that enables metal-dependent hydrolysis of host cyclic nucleotide Pycsar defense signals such as cCMP and cUMP.</text>
</comment>
<gene>
    <name evidence="6" type="ORF">L1F29_04445</name>
</gene>
<proteinExistence type="predicted"/>
<evidence type="ECO:0000313" key="7">
    <source>
        <dbReference type="Proteomes" id="UP001057877"/>
    </source>
</evidence>
<evidence type="ECO:0000259" key="5">
    <source>
        <dbReference type="Pfam" id="PF12706"/>
    </source>
</evidence>
<dbReference type="Gene3D" id="3.60.15.10">
    <property type="entry name" value="Ribonuclease Z/Hydroxyacylglutathione hydrolase-like"/>
    <property type="match status" value="1"/>
</dbReference>
<evidence type="ECO:0000256" key="4">
    <source>
        <dbReference type="ARBA" id="ARBA00048505"/>
    </source>
</evidence>
<dbReference type="PANTHER" id="PTHR43546">
    <property type="entry name" value="UPF0173 METAL-DEPENDENT HYDROLASE MJ1163-RELATED"/>
    <property type="match status" value="1"/>
</dbReference>
<evidence type="ECO:0000313" key="6">
    <source>
        <dbReference type="EMBL" id="UVI31101.1"/>
    </source>
</evidence>
<reference evidence="6" key="1">
    <citation type="submission" date="2022-01" db="EMBL/GenBank/DDBJ databases">
        <title>Paenibacillus spongiae sp. nov., isolated from marine sponge.</title>
        <authorList>
            <person name="Li Z."/>
            <person name="Zhang M."/>
        </authorList>
    </citation>
    <scope>NUCLEOTIDE SEQUENCE</scope>
    <source>
        <strain evidence="6">PHS-Z3</strain>
    </source>
</reference>
<keyword evidence="7" id="KW-1185">Reference proteome</keyword>
<evidence type="ECO:0000256" key="3">
    <source>
        <dbReference type="ARBA" id="ARBA00034301"/>
    </source>
</evidence>
<protein>
    <submittedName>
        <fullName evidence="6">MBL fold metallo-hydrolase</fullName>
    </submittedName>
</protein>
<comment type="catalytic activity">
    <reaction evidence="2">
        <text>3',5'-cyclic CMP + H2O = CMP + H(+)</text>
        <dbReference type="Rhea" id="RHEA:72675"/>
        <dbReference type="ChEBI" id="CHEBI:15377"/>
        <dbReference type="ChEBI" id="CHEBI:15378"/>
        <dbReference type="ChEBI" id="CHEBI:58003"/>
        <dbReference type="ChEBI" id="CHEBI:60377"/>
    </reaction>
    <physiologicalReaction direction="left-to-right" evidence="2">
        <dbReference type="Rhea" id="RHEA:72676"/>
    </physiologicalReaction>
</comment>
<sequence>MSIRASRSGQALIKEVNATEVPYGCLAIWFLGQESVIIKGDDVTLYIDPYVSDYLEKTAGAVRTYPAPIAPEDITNADACLITHEHEDHLDRGTVPVLAAQNPNAFIMAPAACRDMLLSLGIEQTQVINADTNQWRSPLEGRKLRIQAIPAAHEALEQDEQGNHRYVGYMIELNGVTLYHAGDTIVYPGLVEQLRSYKPDVAMLPINGRDYFRTSRGIIGNMDYREAAELAYAVGAETVIPLHYDIFAGNAENPGYFVDYAYKFFPEQKCHVMARGERFVYVSARAFMRE</sequence>
<comment type="catalytic activity">
    <reaction evidence="4">
        <text>3',5'-cyclic UMP + H2O = UMP + H(+)</text>
        <dbReference type="Rhea" id="RHEA:70575"/>
        <dbReference type="ChEBI" id="CHEBI:15377"/>
        <dbReference type="ChEBI" id="CHEBI:15378"/>
        <dbReference type="ChEBI" id="CHEBI:57865"/>
        <dbReference type="ChEBI" id="CHEBI:184387"/>
    </reaction>
    <physiologicalReaction direction="left-to-right" evidence="4">
        <dbReference type="Rhea" id="RHEA:70576"/>
    </physiologicalReaction>
</comment>
<dbReference type="SUPFAM" id="SSF56281">
    <property type="entry name" value="Metallo-hydrolase/oxidoreductase"/>
    <property type="match status" value="1"/>
</dbReference>
<dbReference type="Pfam" id="PF12706">
    <property type="entry name" value="Lactamase_B_2"/>
    <property type="match status" value="1"/>
</dbReference>
<dbReference type="InterPro" id="IPR050114">
    <property type="entry name" value="UPF0173_UPF0282_UlaG_hydrolase"/>
</dbReference>
<organism evidence="6 7">
    <name type="scientific">Paenibacillus spongiae</name>
    <dbReference type="NCBI Taxonomy" id="2909671"/>
    <lineage>
        <taxon>Bacteria</taxon>
        <taxon>Bacillati</taxon>
        <taxon>Bacillota</taxon>
        <taxon>Bacilli</taxon>
        <taxon>Bacillales</taxon>
        <taxon>Paenibacillaceae</taxon>
        <taxon>Paenibacillus</taxon>
    </lineage>
</organism>
<dbReference type="PANTHER" id="PTHR43546:SF9">
    <property type="entry name" value="L-ASCORBATE-6-PHOSPHATE LACTONASE ULAG-RELATED"/>
    <property type="match status" value="1"/>
</dbReference>
<feature type="domain" description="Metallo-beta-lactamase" evidence="5">
    <location>
        <begin position="46"/>
        <end position="244"/>
    </location>
</feature>
<dbReference type="RefSeq" id="WP_258387164.1">
    <property type="nucleotide sequence ID" value="NZ_CP091430.1"/>
</dbReference>
<accession>A0ABY5SAX6</accession>
<dbReference type="InterPro" id="IPR001279">
    <property type="entry name" value="Metallo-B-lactamas"/>
</dbReference>
<dbReference type="Proteomes" id="UP001057877">
    <property type="component" value="Chromosome"/>
</dbReference>
<dbReference type="InterPro" id="IPR036866">
    <property type="entry name" value="RibonucZ/Hydroxyglut_hydro"/>
</dbReference>
<evidence type="ECO:0000256" key="1">
    <source>
        <dbReference type="ARBA" id="ARBA00022801"/>
    </source>
</evidence>
<name>A0ABY5SAX6_9BACL</name>
<keyword evidence="1" id="KW-0378">Hydrolase</keyword>
<dbReference type="EMBL" id="CP091430">
    <property type="protein sequence ID" value="UVI31101.1"/>
    <property type="molecule type" value="Genomic_DNA"/>
</dbReference>